<dbReference type="EMBL" id="AYYI01000003">
    <property type="protein sequence ID" value="KRN00141.1"/>
    <property type="molecule type" value="Genomic_DNA"/>
</dbReference>
<dbReference type="InterPro" id="IPR001199">
    <property type="entry name" value="Cyt_B5-like_heme/steroid-bd"/>
</dbReference>
<dbReference type="Pfam" id="PF00173">
    <property type="entry name" value="Cyt-b5"/>
    <property type="match status" value="1"/>
</dbReference>
<name>A0A0R2DJJ8_9LACO</name>
<organism evidence="2 3">
    <name type="scientific">Loigolactobacillus rennini DSM 20253</name>
    <dbReference type="NCBI Taxonomy" id="1423796"/>
    <lineage>
        <taxon>Bacteria</taxon>
        <taxon>Bacillati</taxon>
        <taxon>Bacillota</taxon>
        <taxon>Bacilli</taxon>
        <taxon>Lactobacillales</taxon>
        <taxon>Lactobacillaceae</taxon>
        <taxon>Loigolactobacillus</taxon>
    </lineage>
</organism>
<dbReference type="Proteomes" id="UP000051638">
    <property type="component" value="Unassembled WGS sequence"/>
</dbReference>
<gene>
    <name evidence="2" type="ORF">FC24_GL001129</name>
</gene>
<evidence type="ECO:0000259" key="1">
    <source>
        <dbReference type="SMART" id="SM01117"/>
    </source>
</evidence>
<dbReference type="RefSeq" id="WP_057872913.1">
    <property type="nucleotide sequence ID" value="NZ_AYYI01000003.1"/>
</dbReference>
<reference evidence="2 3" key="1">
    <citation type="journal article" date="2015" name="Genome Announc.">
        <title>Expanding the biotechnology potential of lactobacilli through comparative genomics of 213 strains and associated genera.</title>
        <authorList>
            <person name="Sun Z."/>
            <person name="Harris H.M."/>
            <person name="McCann A."/>
            <person name="Guo C."/>
            <person name="Argimon S."/>
            <person name="Zhang W."/>
            <person name="Yang X."/>
            <person name="Jeffery I.B."/>
            <person name="Cooney J.C."/>
            <person name="Kagawa T.F."/>
            <person name="Liu W."/>
            <person name="Song Y."/>
            <person name="Salvetti E."/>
            <person name="Wrobel A."/>
            <person name="Rasinkangas P."/>
            <person name="Parkhill J."/>
            <person name="Rea M.C."/>
            <person name="O'Sullivan O."/>
            <person name="Ritari J."/>
            <person name="Douillard F.P."/>
            <person name="Paul Ross R."/>
            <person name="Yang R."/>
            <person name="Briner A.E."/>
            <person name="Felis G.E."/>
            <person name="de Vos W.M."/>
            <person name="Barrangou R."/>
            <person name="Klaenhammer T.R."/>
            <person name="Caufield P.W."/>
            <person name="Cui Y."/>
            <person name="Zhang H."/>
            <person name="O'Toole P.W."/>
        </authorList>
    </citation>
    <scope>NUCLEOTIDE SEQUENCE [LARGE SCALE GENOMIC DNA]</scope>
    <source>
        <strain evidence="2 3">DSM 20253</strain>
    </source>
</reference>
<accession>A0A0R2DJJ8</accession>
<proteinExistence type="predicted"/>
<evidence type="ECO:0000313" key="3">
    <source>
        <dbReference type="Proteomes" id="UP000051638"/>
    </source>
</evidence>
<protein>
    <recommendedName>
        <fullName evidence="1">Cytochrome b5 heme-binding domain-containing protein</fullName>
    </recommendedName>
</protein>
<dbReference type="OrthoDB" id="9785263at2"/>
<dbReference type="InterPro" id="IPR036400">
    <property type="entry name" value="Cyt_B5-like_heme/steroid_sf"/>
</dbReference>
<dbReference type="PATRIC" id="fig|1423796.3.peg.1153"/>
<evidence type="ECO:0000313" key="2">
    <source>
        <dbReference type="EMBL" id="KRN00141.1"/>
    </source>
</evidence>
<keyword evidence="3" id="KW-1185">Reference proteome</keyword>
<dbReference type="STRING" id="1423796.FC24_GL001129"/>
<sequence>MAEKVFSQAELAQYDGSDGKKAYVAIDGVVYDVSDVDAWQGGKHHGQTAGKDLSQIIVKAPHKKSVLGKLPVVGKYAG</sequence>
<comment type="caution">
    <text evidence="2">The sequence shown here is derived from an EMBL/GenBank/DDBJ whole genome shotgun (WGS) entry which is preliminary data.</text>
</comment>
<dbReference type="AlphaFoldDB" id="A0A0R2DJJ8"/>
<dbReference type="Gene3D" id="3.10.120.10">
    <property type="entry name" value="Cytochrome b5-like heme/steroid binding domain"/>
    <property type="match status" value="1"/>
</dbReference>
<dbReference type="SUPFAM" id="SSF55856">
    <property type="entry name" value="Cytochrome b5-like heme/steroid binding domain"/>
    <property type="match status" value="1"/>
</dbReference>
<feature type="domain" description="Cytochrome b5 heme-binding" evidence="1">
    <location>
        <begin position="6"/>
        <end position="77"/>
    </location>
</feature>
<dbReference type="SMART" id="SM01117">
    <property type="entry name" value="Cyt-b5"/>
    <property type="match status" value="1"/>
</dbReference>